<evidence type="ECO:0000256" key="2">
    <source>
        <dbReference type="ARBA" id="ARBA00023125"/>
    </source>
</evidence>
<dbReference type="AlphaFoldDB" id="A0A7W7FRE8"/>
<dbReference type="SUPFAM" id="SSF46689">
    <property type="entry name" value="Homeodomain-like"/>
    <property type="match status" value="1"/>
</dbReference>
<feature type="DNA-binding region" description="H-T-H motif" evidence="4">
    <location>
        <begin position="23"/>
        <end position="42"/>
    </location>
</feature>
<sequence>MVADRERVLRAAAALLVRRPNSAMAEVAQSAGISRATLHRLVPSRDALVVELAKLALSEGEAALEAAKPEDGDAAEAVRRVVRELMPIADLYAFLTGEHQLITNSELDAGYDLLDSRLTALIRRGQESGQFRVDLTAEWMVEALVALLTGAGFAVLDGKLASRDAPRAVAELLIGGMLRGGAQ</sequence>
<reference evidence="6 7" key="1">
    <citation type="submission" date="2020-08" db="EMBL/GenBank/DDBJ databases">
        <title>Sequencing the genomes of 1000 actinobacteria strains.</title>
        <authorList>
            <person name="Klenk H.-P."/>
        </authorList>
    </citation>
    <scope>NUCLEOTIDE SEQUENCE [LARGE SCALE GENOMIC DNA]</scope>
    <source>
        <strain evidence="6 7">DSM 44230</strain>
    </source>
</reference>
<dbReference type="PANTHER" id="PTHR30055:SF234">
    <property type="entry name" value="HTH-TYPE TRANSCRIPTIONAL REGULATOR BETI"/>
    <property type="match status" value="1"/>
</dbReference>
<proteinExistence type="predicted"/>
<evidence type="ECO:0000313" key="6">
    <source>
        <dbReference type="EMBL" id="MBB4675097.1"/>
    </source>
</evidence>
<evidence type="ECO:0000259" key="5">
    <source>
        <dbReference type="PROSITE" id="PS50977"/>
    </source>
</evidence>
<comment type="caution">
    <text evidence="6">The sequence shown here is derived from an EMBL/GenBank/DDBJ whole genome shotgun (WGS) entry which is preliminary data.</text>
</comment>
<dbReference type="RefSeq" id="WP_185001128.1">
    <property type="nucleotide sequence ID" value="NZ_BAAAUI010000026.1"/>
</dbReference>
<protein>
    <submittedName>
        <fullName evidence="6">AcrR family transcriptional regulator</fullName>
    </submittedName>
</protein>
<dbReference type="GO" id="GO:0003700">
    <property type="term" value="F:DNA-binding transcription factor activity"/>
    <property type="evidence" value="ECO:0007669"/>
    <property type="project" value="TreeGrafter"/>
</dbReference>
<keyword evidence="3" id="KW-0804">Transcription</keyword>
<keyword evidence="2 4" id="KW-0238">DNA-binding</keyword>
<dbReference type="InterPro" id="IPR050109">
    <property type="entry name" value="HTH-type_TetR-like_transc_reg"/>
</dbReference>
<dbReference type="PROSITE" id="PS50977">
    <property type="entry name" value="HTH_TETR_2"/>
    <property type="match status" value="1"/>
</dbReference>
<evidence type="ECO:0000256" key="1">
    <source>
        <dbReference type="ARBA" id="ARBA00023015"/>
    </source>
</evidence>
<dbReference type="SUPFAM" id="SSF48498">
    <property type="entry name" value="Tetracyclin repressor-like, C-terminal domain"/>
    <property type="match status" value="1"/>
</dbReference>
<keyword evidence="7" id="KW-1185">Reference proteome</keyword>
<dbReference type="InterPro" id="IPR036271">
    <property type="entry name" value="Tet_transcr_reg_TetR-rel_C_sf"/>
</dbReference>
<evidence type="ECO:0000313" key="7">
    <source>
        <dbReference type="Proteomes" id="UP000533598"/>
    </source>
</evidence>
<organism evidence="6 7">
    <name type="scientific">Crossiella cryophila</name>
    <dbReference type="NCBI Taxonomy" id="43355"/>
    <lineage>
        <taxon>Bacteria</taxon>
        <taxon>Bacillati</taxon>
        <taxon>Actinomycetota</taxon>
        <taxon>Actinomycetes</taxon>
        <taxon>Pseudonocardiales</taxon>
        <taxon>Pseudonocardiaceae</taxon>
        <taxon>Crossiella</taxon>
    </lineage>
</organism>
<dbReference type="Gene3D" id="1.10.357.10">
    <property type="entry name" value="Tetracycline Repressor, domain 2"/>
    <property type="match status" value="1"/>
</dbReference>
<feature type="domain" description="HTH tetR-type" evidence="5">
    <location>
        <begin position="2"/>
        <end position="60"/>
    </location>
</feature>
<dbReference type="InterPro" id="IPR001647">
    <property type="entry name" value="HTH_TetR"/>
</dbReference>
<evidence type="ECO:0000256" key="4">
    <source>
        <dbReference type="PROSITE-ProRule" id="PRU00335"/>
    </source>
</evidence>
<dbReference type="InterPro" id="IPR009057">
    <property type="entry name" value="Homeodomain-like_sf"/>
</dbReference>
<keyword evidence="1" id="KW-0805">Transcription regulation</keyword>
<dbReference type="PANTHER" id="PTHR30055">
    <property type="entry name" value="HTH-TYPE TRANSCRIPTIONAL REGULATOR RUTR"/>
    <property type="match status" value="1"/>
</dbReference>
<dbReference type="Proteomes" id="UP000533598">
    <property type="component" value="Unassembled WGS sequence"/>
</dbReference>
<name>A0A7W7FRE8_9PSEU</name>
<dbReference type="GO" id="GO:0000976">
    <property type="term" value="F:transcription cis-regulatory region binding"/>
    <property type="evidence" value="ECO:0007669"/>
    <property type="project" value="TreeGrafter"/>
</dbReference>
<accession>A0A7W7FRE8</accession>
<dbReference type="EMBL" id="JACHMH010000001">
    <property type="protein sequence ID" value="MBB4675097.1"/>
    <property type="molecule type" value="Genomic_DNA"/>
</dbReference>
<gene>
    <name evidence="6" type="ORF">HNR67_001215</name>
</gene>
<evidence type="ECO:0000256" key="3">
    <source>
        <dbReference type="ARBA" id="ARBA00023163"/>
    </source>
</evidence>